<dbReference type="Proteomes" id="UP001172680">
    <property type="component" value="Unassembled WGS sequence"/>
</dbReference>
<organism evidence="1 2">
    <name type="scientific">Coniosporium tulheliwenetii</name>
    <dbReference type="NCBI Taxonomy" id="3383036"/>
    <lineage>
        <taxon>Eukaryota</taxon>
        <taxon>Fungi</taxon>
        <taxon>Dikarya</taxon>
        <taxon>Ascomycota</taxon>
        <taxon>Pezizomycotina</taxon>
        <taxon>Dothideomycetes</taxon>
        <taxon>Dothideomycetes incertae sedis</taxon>
        <taxon>Coniosporium</taxon>
    </lineage>
</organism>
<gene>
    <name evidence="1" type="primary">PRP31</name>
    <name evidence="1" type="ORF">H2199_001655</name>
</gene>
<keyword evidence="2" id="KW-1185">Reference proteome</keyword>
<proteinExistence type="predicted"/>
<name>A0ACC2ZKJ0_9PEZI</name>
<evidence type="ECO:0000313" key="1">
    <source>
        <dbReference type="EMBL" id="KAJ9647879.1"/>
    </source>
</evidence>
<dbReference type="EMBL" id="JAPDRP010000004">
    <property type="protein sequence ID" value="KAJ9647879.1"/>
    <property type="molecule type" value="Genomic_DNA"/>
</dbReference>
<accession>A0ACC2ZKJ0</accession>
<reference evidence="1" key="1">
    <citation type="submission" date="2022-10" db="EMBL/GenBank/DDBJ databases">
        <title>Culturing micro-colonial fungi from biological soil crusts in the Mojave desert and describing Neophaeococcomyces mojavensis, and introducing the new genera and species Taxawa tesnikishii.</title>
        <authorList>
            <person name="Kurbessoian T."/>
            <person name="Stajich J.E."/>
        </authorList>
    </citation>
    <scope>NUCLEOTIDE SEQUENCE</scope>
    <source>
        <strain evidence="1">JES_115</strain>
    </source>
</reference>
<comment type="caution">
    <text evidence="1">The sequence shown here is derived from an EMBL/GenBank/DDBJ whole genome shotgun (WGS) entry which is preliminary data.</text>
</comment>
<protein>
    <submittedName>
        <fullName evidence="1">U4/U6-U5 snRNP complex subunit prp31</fullName>
    </submittedName>
</protein>
<sequence>MATLADELLNDFEESGSEGEDDRAEDFPLHDDISAPAAADGVSQKAAANGIEAGMELDDDEEEVDEDEEMMNGAATAGKAAEAEDEEETKARVEKMQLGGVNDVRSVAGLMKTLQPVLEKIAYYQALPPEKQTKNIGSIEDNPEYKLLTQSNTLSTSIDSEIILVHKFIRDHYSVRFPELEKLITNPLDYAKTVAIIANGPMDIKSIQNSTDNIVGQSLRQILEGSALLSVILQATDSKGREMTPPNFPPHPNLLRPIAHEPLRAQPYRPHRFPDRRPTPQFRRRPHRPCQNALLQHSPLGSKKQSGLGFATNVGIRHQGFLYQSPIIKGIPNDLKKQAMRIVSAKVILAARVDHVHKSPDGSAGEEFKAQCLERLDKLTEPPPNKGVRALPAPDDKPSRKRGGRRARKAKEATAMTDLRKAQNRMAFGKEELEVGYGAGDGTKGLGMIGQSNDGRVRQTQIDQRTKARLSKKNPGWGGATPVGGMASSLRGFGQGAGNATVLKGSGLRTSGVGGGAGTASTIAFTPVQGLELVDPKVREEMGRKRKAEEDRWFSSGTFTQIGGGGATAGSAKVDSGGFKVPQLPLKKKVDTGATK</sequence>
<evidence type="ECO:0000313" key="2">
    <source>
        <dbReference type="Proteomes" id="UP001172680"/>
    </source>
</evidence>